<protein>
    <submittedName>
        <fullName evidence="4">Uncharacterized protein (TIGR00369 family)</fullName>
    </submittedName>
</protein>
<dbReference type="SUPFAM" id="SSF54637">
    <property type="entry name" value="Thioesterase/thiol ester dehydrase-isomerase"/>
    <property type="match status" value="1"/>
</dbReference>
<dbReference type="InterPro" id="IPR003736">
    <property type="entry name" value="PAAI_dom"/>
</dbReference>
<dbReference type="Gene3D" id="3.10.129.10">
    <property type="entry name" value="Hotdog Thioesterase"/>
    <property type="match status" value="1"/>
</dbReference>
<organism evidence="4 5">
    <name type="scientific">Deinococcus humi</name>
    <dbReference type="NCBI Taxonomy" id="662880"/>
    <lineage>
        <taxon>Bacteria</taxon>
        <taxon>Thermotogati</taxon>
        <taxon>Deinococcota</taxon>
        <taxon>Deinococci</taxon>
        <taxon>Deinococcales</taxon>
        <taxon>Deinococcaceae</taxon>
        <taxon>Deinococcus</taxon>
    </lineage>
</organism>
<dbReference type="NCBIfam" id="TIGR00369">
    <property type="entry name" value="unchar_dom_1"/>
    <property type="match status" value="1"/>
</dbReference>
<dbReference type="RefSeq" id="WP_184127832.1">
    <property type="nucleotide sequence ID" value="NZ_JACHFL010000002.1"/>
</dbReference>
<dbReference type="GO" id="GO:0061522">
    <property type="term" value="F:1,4-dihydroxy-2-naphthoyl-CoA thioesterase activity"/>
    <property type="evidence" value="ECO:0007669"/>
    <property type="project" value="TreeGrafter"/>
</dbReference>
<keyword evidence="5" id="KW-1185">Reference proteome</keyword>
<evidence type="ECO:0000313" key="4">
    <source>
        <dbReference type="EMBL" id="MBB5361742.1"/>
    </source>
</evidence>
<keyword evidence="2" id="KW-0378">Hydrolase</keyword>
<dbReference type="CDD" id="cd03443">
    <property type="entry name" value="PaaI_thioesterase"/>
    <property type="match status" value="1"/>
</dbReference>
<evidence type="ECO:0000313" key="5">
    <source>
        <dbReference type="Proteomes" id="UP000552709"/>
    </source>
</evidence>
<accession>A0A7W8NF84</accession>
<dbReference type="InterPro" id="IPR029069">
    <property type="entry name" value="HotDog_dom_sf"/>
</dbReference>
<dbReference type="Proteomes" id="UP000552709">
    <property type="component" value="Unassembled WGS sequence"/>
</dbReference>
<dbReference type="PANTHER" id="PTHR43240">
    <property type="entry name" value="1,4-DIHYDROXY-2-NAPHTHOYL-COA THIOESTERASE 1"/>
    <property type="match status" value="1"/>
</dbReference>
<dbReference type="PANTHER" id="PTHR43240:SF5">
    <property type="entry name" value="1,4-DIHYDROXY-2-NAPHTHOYL-COA THIOESTERASE 1"/>
    <property type="match status" value="1"/>
</dbReference>
<evidence type="ECO:0000256" key="2">
    <source>
        <dbReference type="ARBA" id="ARBA00022801"/>
    </source>
</evidence>
<evidence type="ECO:0000259" key="3">
    <source>
        <dbReference type="Pfam" id="PF03061"/>
    </source>
</evidence>
<evidence type="ECO:0000256" key="1">
    <source>
        <dbReference type="ARBA" id="ARBA00008324"/>
    </source>
</evidence>
<comment type="caution">
    <text evidence="4">The sequence shown here is derived from an EMBL/GenBank/DDBJ whole genome shotgun (WGS) entry which is preliminary data.</text>
</comment>
<comment type="similarity">
    <text evidence="1">Belongs to the thioesterase PaaI family.</text>
</comment>
<dbReference type="InterPro" id="IPR006683">
    <property type="entry name" value="Thioestr_dom"/>
</dbReference>
<dbReference type="Pfam" id="PF03061">
    <property type="entry name" value="4HBT"/>
    <property type="match status" value="1"/>
</dbReference>
<feature type="domain" description="Thioesterase" evidence="3">
    <location>
        <begin position="51"/>
        <end position="129"/>
    </location>
</feature>
<proteinExistence type="inferred from homology"/>
<sequence>MSDAKNQAAALTEEWSGQGTLVEHLGITFSEASGTRVVAQMPVESRVHQPFGLLHGGASVVLAESVASTGAYLNVKDRGMVAVGLEINANHLRGIASGTVTATGTPIFQGRTTEVWNVEIADERGKLICISRCTLAIIPRPQERQPG</sequence>
<name>A0A7W8NF84_9DEIO</name>
<dbReference type="EMBL" id="JACHFL010000002">
    <property type="protein sequence ID" value="MBB5361742.1"/>
    <property type="molecule type" value="Genomic_DNA"/>
</dbReference>
<dbReference type="AlphaFoldDB" id="A0A7W8NF84"/>
<gene>
    <name evidence="4" type="ORF">HNQ08_000827</name>
</gene>
<reference evidence="4 5" key="1">
    <citation type="submission" date="2020-08" db="EMBL/GenBank/DDBJ databases">
        <title>Genomic Encyclopedia of Type Strains, Phase IV (KMG-IV): sequencing the most valuable type-strain genomes for metagenomic binning, comparative biology and taxonomic classification.</title>
        <authorList>
            <person name="Goeker M."/>
        </authorList>
    </citation>
    <scope>NUCLEOTIDE SEQUENCE [LARGE SCALE GENOMIC DNA]</scope>
    <source>
        <strain evidence="4 5">DSM 27939</strain>
    </source>
</reference>
<dbReference type="GO" id="GO:0005829">
    <property type="term" value="C:cytosol"/>
    <property type="evidence" value="ECO:0007669"/>
    <property type="project" value="TreeGrafter"/>
</dbReference>